<dbReference type="EC" id="3.6.3.-" evidence="5"/>
<dbReference type="SUPFAM" id="SSF52540">
    <property type="entry name" value="P-loop containing nucleoside triphosphate hydrolases"/>
    <property type="match status" value="1"/>
</dbReference>
<dbReference type="EMBL" id="BEHY01000026">
    <property type="protein sequence ID" value="GBD09091.1"/>
    <property type="molecule type" value="Genomic_DNA"/>
</dbReference>
<dbReference type="CDD" id="cd03255">
    <property type="entry name" value="ABC_MJ0796_LolCDE_FtsE"/>
    <property type="match status" value="1"/>
</dbReference>
<dbReference type="SMART" id="SM00382">
    <property type="entry name" value="AAA"/>
    <property type="match status" value="1"/>
</dbReference>
<dbReference type="PROSITE" id="PS00211">
    <property type="entry name" value="ABC_TRANSPORTER_1"/>
    <property type="match status" value="1"/>
</dbReference>
<accession>A0A2H5Y6M0</accession>
<dbReference type="InterPro" id="IPR003593">
    <property type="entry name" value="AAA+_ATPase"/>
</dbReference>
<proteinExistence type="predicted"/>
<dbReference type="GO" id="GO:0098796">
    <property type="term" value="C:membrane protein complex"/>
    <property type="evidence" value="ECO:0007669"/>
    <property type="project" value="UniProtKB-ARBA"/>
</dbReference>
<dbReference type="Proteomes" id="UP000236642">
    <property type="component" value="Unassembled WGS sequence"/>
</dbReference>
<dbReference type="FunFam" id="3.40.50.300:FF:000032">
    <property type="entry name" value="Export ABC transporter ATP-binding protein"/>
    <property type="match status" value="1"/>
</dbReference>
<keyword evidence="5" id="KW-0449">Lipoprotein</keyword>
<comment type="caution">
    <text evidence="5">The sequence shown here is derived from an EMBL/GenBank/DDBJ whole genome shotgun (WGS) entry which is preliminary data.</text>
</comment>
<dbReference type="InterPro" id="IPR017871">
    <property type="entry name" value="ABC_transporter-like_CS"/>
</dbReference>
<dbReference type="GO" id="GO:0005886">
    <property type="term" value="C:plasma membrane"/>
    <property type="evidence" value="ECO:0007669"/>
    <property type="project" value="TreeGrafter"/>
</dbReference>
<dbReference type="GO" id="GO:0005524">
    <property type="term" value="F:ATP binding"/>
    <property type="evidence" value="ECO:0007669"/>
    <property type="project" value="UniProtKB-KW"/>
</dbReference>
<organism evidence="5 6">
    <name type="scientific">Candidatus Thermoflexus japonica</name>
    <dbReference type="NCBI Taxonomy" id="2035417"/>
    <lineage>
        <taxon>Bacteria</taxon>
        <taxon>Bacillati</taxon>
        <taxon>Chloroflexota</taxon>
        <taxon>Thermoflexia</taxon>
        <taxon>Thermoflexales</taxon>
        <taxon>Thermoflexaceae</taxon>
        <taxon>Thermoflexus</taxon>
    </lineage>
</organism>
<keyword evidence="5" id="KW-0378">Hydrolase</keyword>
<keyword evidence="1" id="KW-0813">Transport</keyword>
<protein>
    <submittedName>
        <fullName evidence="5">Lipoprotein-releasing system ATP-binding protein LolD</fullName>
        <ecNumber evidence="5">3.6.3.-</ecNumber>
    </submittedName>
</protein>
<dbReference type="InterPro" id="IPR003439">
    <property type="entry name" value="ABC_transporter-like_ATP-bd"/>
</dbReference>
<evidence type="ECO:0000313" key="5">
    <source>
        <dbReference type="EMBL" id="GBD09091.1"/>
    </source>
</evidence>
<dbReference type="PANTHER" id="PTHR24220:SF86">
    <property type="entry name" value="ABC TRANSPORTER ABCH.1"/>
    <property type="match status" value="1"/>
</dbReference>
<evidence type="ECO:0000256" key="1">
    <source>
        <dbReference type="ARBA" id="ARBA00022448"/>
    </source>
</evidence>
<keyword evidence="3 5" id="KW-0067">ATP-binding</keyword>
<evidence type="ECO:0000256" key="2">
    <source>
        <dbReference type="ARBA" id="ARBA00022741"/>
    </source>
</evidence>
<name>A0A2H5Y6M0_9CHLR</name>
<evidence type="ECO:0000313" key="6">
    <source>
        <dbReference type="Proteomes" id="UP000236642"/>
    </source>
</evidence>
<dbReference type="Pfam" id="PF00005">
    <property type="entry name" value="ABC_tran"/>
    <property type="match status" value="1"/>
</dbReference>
<dbReference type="PANTHER" id="PTHR24220">
    <property type="entry name" value="IMPORT ATP-BINDING PROTEIN"/>
    <property type="match status" value="1"/>
</dbReference>
<sequence length="227" mass="25131">MAELLVQIEDVSKEYIAGAVRVIALQEISLTVERGEFLAIVGPSGSGKTTLLNLIGALDRPTRGRVVVDGIDLGALRGDRLADFRRERIGFVFQLFHLVPDLTALENVMLPLIPYRRQLKFNLEQRARALLEAVGLGNRMRHLPGQLSGGEQQRVAIARALIGNPRLLLADEPTGNLDSQTGKEIVELLRRLNREQGLTVIVTTHNPEIVAWSDRVVRLRDGRIVTA</sequence>
<dbReference type="GO" id="GO:0022857">
    <property type="term" value="F:transmembrane transporter activity"/>
    <property type="evidence" value="ECO:0007669"/>
    <property type="project" value="TreeGrafter"/>
</dbReference>
<dbReference type="AlphaFoldDB" id="A0A2H5Y6M0"/>
<dbReference type="InterPro" id="IPR027417">
    <property type="entry name" value="P-loop_NTPase"/>
</dbReference>
<evidence type="ECO:0000259" key="4">
    <source>
        <dbReference type="PROSITE" id="PS50893"/>
    </source>
</evidence>
<dbReference type="GO" id="GO:0016887">
    <property type="term" value="F:ATP hydrolysis activity"/>
    <property type="evidence" value="ECO:0007669"/>
    <property type="project" value="InterPro"/>
</dbReference>
<dbReference type="InterPro" id="IPR017911">
    <property type="entry name" value="MacB-like_ATP-bd"/>
</dbReference>
<keyword evidence="2" id="KW-0547">Nucleotide-binding</keyword>
<gene>
    <name evidence="5" type="primary">lolD</name>
    <name evidence="5" type="ORF">HRbin22_01338</name>
</gene>
<dbReference type="Gene3D" id="3.40.50.300">
    <property type="entry name" value="P-loop containing nucleotide triphosphate hydrolases"/>
    <property type="match status" value="1"/>
</dbReference>
<dbReference type="PROSITE" id="PS50893">
    <property type="entry name" value="ABC_TRANSPORTER_2"/>
    <property type="match status" value="1"/>
</dbReference>
<feature type="domain" description="ABC transporter" evidence="4">
    <location>
        <begin position="6"/>
        <end position="227"/>
    </location>
</feature>
<evidence type="ECO:0000256" key="3">
    <source>
        <dbReference type="ARBA" id="ARBA00022840"/>
    </source>
</evidence>
<reference evidence="6" key="1">
    <citation type="submission" date="2017-09" db="EMBL/GenBank/DDBJ databases">
        <title>Metaegenomics of thermophilic ammonia-oxidizing enrichment culture.</title>
        <authorList>
            <person name="Kato S."/>
            <person name="Suzuki K."/>
        </authorList>
    </citation>
    <scope>NUCLEOTIDE SEQUENCE [LARGE SCALE GENOMIC DNA]</scope>
</reference>
<dbReference type="InterPro" id="IPR015854">
    <property type="entry name" value="ABC_transpr_LolD-like"/>
</dbReference>